<evidence type="ECO:0000256" key="4">
    <source>
        <dbReference type="SAM" id="Phobius"/>
    </source>
</evidence>
<keyword evidence="4" id="KW-0812">Transmembrane</keyword>
<evidence type="ECO:0000256" key="2">
    <source>
        <dbReference type="ARBA" id="ARBA00022801"/>
    </source>
</evidence>
<feature type="compositionally biased region" description="Polar residues" evidence="3">
    <location>
        <begin position="1"/>
        <end position="11"/>
    </location>
</feature>
<dbReference type="PRINTS" id="PR00834">
    <property type="entry name" value="PROTEASES2C"/>
</dbReference>
<feature type="compositionally biased region" description="Low complexity" evidence="3">
    <location>
        <begin position="64"/>
        <end position="82"/>
    </location>
</feature>
<feature type="region of interest" description="Disordered" evidence="3">
    <location>
        <begin position="181"/>
        <end position="205"/>
    </location>
</feature>
<feature type="region of interest" description="Disordered" evidence="3">
    <location>
        <begin position="542"/>
        <end position="568"/>
    </location>
</feature>
<organism evidence="6 7">
    <name type="scientific">Murimonas intestini</name>
    <dbReference type="NCBI Taxonomy" id="1337051"/>
    <lineage>
        <taxon>Bacteria</taxon>
        <taxon>Bacillati</taxon>
        <taxon>Bacillota</taxon>
        <taxon>Clostridia</taxon>
        <taxon>Lachnospirales</taxon>
        <taxon>Lachnospiraceae</taxon>
        <taxon>Murimonas</taxon>
    </lineage>
</organism>
<evidence type="ECO:0000313" key="7">
    <source>
        <dbReference type="Proteomes" id="UP000245412"/>
    </source>
</evidence>
<dbReference type="GO" id="GO:0006508">
    <property type="term" value="P:proteolysis"/>
    <property type="evidence" value="ECO:0007669"/>
    <property type="project" value="UniProtKB-KW"/>
</dbReference>
<evidence type="ECO:0000256" key="1">
    <source>
        <dbReference type="ARBA" id="ARBA00022670"/>
    </source>
</evidence>
<dbReference type="CDD" id="cd06779">
    <property type="entry name" value="cpPDZ_Deg_HtrA-like"/>
    <property type="match status" value="1"/>
</dbReference>
<accession>A0AB73T9A6</accession>
<gene>
    <name evidence="6" type="ORF">C7383_10159</name>
</gene>
<dbReference type="Proteomes" id="UP000245412">
    <property type="component" value="Unassembled WGS sequence"/>
</dbReference>
<keyword evidence="4" id="KW-0472">Membrane</keyword>
<dbReference type="InterPro" id="IPR001478">
    <property type="entry name" value="PDZ"/>
</dbReference>
<feature type="domain" description="PDZ" evidence="5">
    <location>
        <begin position="437"/>
        <end position="508"/>
    </location>
</feature>
<dbReference type="InterPro" id="IPR001940">
    <property type="entry name" value="Peptidase_S1C"/>
</dbReference>
<feature type="compositionally biased region" description="Low complexity" evidence="3">
    <location>
        <begin position="545"/>
        <end position="557"/>
    </location>
</feature>
<proteinExistence type="predicted"/>
<feature type="transmembrane region" description="Helical" evidence="4">
    <location>
        <begin position="128"/>
        <end position="150"/>
    </location>
</feature>
<dbReference type="GO" id="GO:0004252">
    <property type="term" value="F:serine-type endopeptidase activity"/>
    <property type="evidence" value="ECO:0007669"/>
    <property type="project" value="InterPro"/>
</dbReference>
<sequence length="568" mass="60068">MNNEFDNTDPVNHTEPENTSTERETVPQEQGSSENSSFYHYTYEKGSNATGTGNFGNQPYSSTGSQSYQQNDNQSGQQSSGNTYRYSDGGQGNGQGYGGYGNYQGYYQQEPPKPEKEKKEKQPHKRGLGRKIAVAACLALVFGVVGGAAFQATNYFGAKITGQDTVTAAGKNKIETAKGIDSGISSKEMQGSASGTEAESKEVNAVSGSSDGVAAVARNSMPSIVAITNKSVKEVQDLFFGTTQREALSSGSGVIIDQNDSELLIATNNHVVDGAEELSVYFTVDVDDPESSVVQAQVKGTDPDHDLAVVAVNLSDIPADVKEQIKIATLGDSDSLEVGQQAIAIGNALGYGQSLTAGYISALNREVTVDNITNSMIQTDAAINFGNSGGALLNIKGELIGINSVKAAASGVEGMGYAIPINTAKPILDELMNRTTRSKVTEEEKGYMGISPYDVSAEARQVYNMPSGAFVYEVTEGTPAEKAGIHKGDIIIKVDGVNVASASDLLERMKYYKVGETIDVVVATADNGEYIERTVTITLGEKPEAASSSGEGQQQGQLPERSDGIFQR</sequence>
<dbReference type="SUPFAM" id="SSF50156">
    <property type="entry name" value="PDZ domain-like"/>
    <property type="match status" value="1"/>
</dbReference>
<dbReference type="Gene3D" id="2.30.42.10">
    <property type="match status" value="1"/>
</dbReference>
<keyword evidence="7" id="KW-1185">Reference proteome</keyword>
<feature type="compositionally biased region" description="Polar residues" evidence="3">
    <location>
        <begin position="27"/>
        <end position="63"/>
    </location>
</feature>
<dbReference type="InterPro" id="IPR036034">
    <property type="entry name" value="PDZ_sf"/>
</dbReference>
<dbReference type="PROSITE" id="PS50106">
    <property type="entry name" value="PDZ"/>
    <property type="match status" value="1"/>
</dbReference>
<feature type="compositionally biased region" description="Polar residues" evidence="3">
    <location>
        <begin position="183"/>
        <end position="197"/>
    </location>
</feature>
<reference evidence="6 7" key="1">
    <citation type="submission" date="2018-05" db="EMBL/GenBank/DDBJ databases">
        <authorList>
            <person name="Goeker M."/>
            <person name="Huntemann M."/>
            <person name="Clum A."/>
            <person name="Pillay M."/>
            <person name="Palaniappan K."/>
            <person name="Varghese N."/>
            <person name="Mikhailova N."/>
            <person name="Stamatis D."/>
            <person name="Reddy T."/>
            <person name="Daum C."/>
            <person name="Shapiro N."/>
            <person name="Ivanova N."/>
            <person name="Kyrpides N."/>
            <person name="Woyke T."/>
        </authorList>
    </citation>
    <scope>NUCLEOTIDE SEQUENCE [LARGE SCALE GENOMIC DNA]</scope>
    <source>
        <strain evidence="6 7">DSM 26524</strain>
    </source>
</reference>
<feature type="compositionally biased region" description="Gly residues" evidence="3">
    <location>
        <begin position="89"/>
        <end position="102"/>
    </location>
</feature>
<dbReference type="InterPro" id="IPR051201">
    <property type="entry name" value="Chloro_Bact_Ser_Proteases"/>
</dbReference>
<dbReference type="EMBL" id="QGGY01000001">
    <property type="protein sequence ID" value="PWJ78691.1"/>
    <property type="molecule type" value="Genomic_DNA"/>
</dbReference>
<feature type="compositionally biased region" description="Basic and acidic residues" evidence="3">
    <location>
        <begin position="12"/>
        <end position="26"/>
    </location>
</feature>
<dbReference type="PANTHER" id="PTHR43343:SF3">
    <property type="entry name" value="PROTEASE DO-LIKE 8, CHLOROPLASTIC"/>
    <property type="match status" value="1"/>
</dbReference>
<keyword evidence="1 6" id="KW-0645">Protease</keyword>
<dbReference type="Pfam" id="PF13180">
    <property type="entry name" value="PDZ_2"/>
    <property type="match status" value="1"/>
</dbReference>
<evidence type="ECO:0000313" key="6">
    <source>
        <dbReference type="EMBL" id="PWJ78691.1"/>
    </source>
</evidence>
<feature type="region of interest" description="Disordered" evidence="3">
    <location>
        <begin position="1"/>
        <end position="126"/>
    </location>
</feature>
<keyword evidence="4" id="KW-1133">Transmembrane helix</keyword>
<dbReference type="AlphaFoldDB" id="A0AB73T9A6"/>
<dbReference type="Pfam" id="PF13365">
    <property type="entry name" value="Trypsin_2"/>
    <property type="match status" value="1"/>
</dbReference>
<dbReference type="PANTHER" id="PTHR43343">
    <property type="entry name" value="PEPTIDASE S12"/>
    <property type="match status" value="1"/>
</dbReference>
<keyword evidence="2" id="KW-0378">Hydrolase</keyword>
<comment type="caution">
    <text evidence="6">The sequence shown here is derived from an EMBL/GenBank/DDBJ whole genome shotgun (WGS) entry which is preliminary data.</text>
</comment>
<protein>
    <submittedName>
        <fullName evidence="6">Serine protease Do</fullName>
    </submittedName>
</protein>
<dbReference type="InterPro" id="IPR009003">
    <property type="entry name" value="Peptidase_S1_PA"/>
</dbReference>
<dbReference type="Gene3D" id="2.40.10.120">
    <property type="match status" value="1"/>
</dbReference>
<name>A0AB73T9A6_9FIRM</name>
<dbReference type="SUPFAM" id="SSF50494">
    <property type="entry name" value="Trypsin-like serine proteases"/>
    <property type="match status" value="1"/>
</dbReference>
<evidence type="ECO:0000256" key="3">
    <source>
        <dbReference type="SAM" id="MobiDB-lite"/>
    </source>
</evidence>
<dbReference type="SMART" id="SM00228">
    <property type="entry name" value="PDZ"/>
    <property type="match status" value="1"/>
</dbReference>
<dbReference type="RefSeq" id="WP_109624145.1">
    <property type="nucleotide sequence ID" value="NZ_JANKBI010000001.1"/>
</dbReference>
<evidence type="ECO:0000259" key="5">
    <source>
        <dbReference type="PROSITE" id="PS50106"/>
    </source>
</evidence>